<evidence type="ECO:0000256" key="1">
    <source>
        <dbReference type="PROSITE-ProRule" id="PRU00023"/>
    </source>
</evidence>
<dbReference type="SMART" id="SM00248">
    <property type="entry name" value="ANK"/>
    <property type="match status" value="5"/>
</dbReference>
<dbReference type="InterPro" id="IPR002110">
    <property type="entry name" value="Ankyrin_rpt"/>
</dbReference>
<dbReference type="EMBL" id="MCOG01000283">
    <property type="protein sequence ID" value="ORY20650.1"/>
    <property type="molecule type" value="Genomic_DNA"/>
</dbReference>
<sequence>MYDYTPIIFAIYEKSFPLVELLIEKGAKVTFVGNEEDDDDEEREGREGGGGGGEEYDSNSPLINAIETLSIPIVQRLIEKGANVNLIDQSGYNPLVYAIDTQSLEMVKLLVEHGANIHHHIEDDYGREITMLTYAIILGYLDIIRYLISCHAEISFDGDYTYTDLVNTIHRHGQTEIFGDLAKYEYEELRNGFTSGLLKSIIMGDILFQRWNKLELLEELSRQHLDFNAKDSEGNTALVYAIEIGDGPIANFLIDHGADLTNRNQRGESIFDISAQTTQTYWGQKIYERLVQQIKNERTSHLNF</sequence>
<dbReference type="Gene3D" id="1.25.40.20">
    <property type="entry name" value="Ankyrin repeat-containing domain"/>
    <property type="match status" value="2"/>
</dbReference>
<organism evidence="3 4">
    <name type="scientific">Neocallimastix californiae</name>
    <dbReference type="NCBI Taxonomy" id="1754190"/>
    <lineage>
        <taxon>Eukaryota</taxon>
        <taxon>Fungi</taxon>
        <taxon>Fungi incertae sedis</taxon>
        <taxon>Chytridiomycota</taxon>
        <taxon>Chytridiomycota incertae sedis</taxon>
        <taxon>Neocallimastigomycetes</taxon>
        <taxon>Neocallimastigales</taxon>
        <taxon>Neocallimastigaceae</taxon>
        <taxon>Neocallimastix</taxon>
    </lineage>
</organism>
<dbReference type="Proteomes" id="UP000193920">
    <property type="component" value="Unassembled WGS sequence"/>
</dbReference>
<feature type="repeat" description="ANK" evidence="1">
    <location>
        <begin position="57"/>
        <end position="89"/>
    </location>
</feature>
<gene>
    <name evidence="3" type="ORF">LY90DRAFT_463836</name>
</gene>
<evidence type="ECO:0000313" key="3">
    <source>
        <dbReference type="EMBL" id="ORY20650.1"/>
    </source>
</evidence>
<dbReference type="OrthoDB" id="2106243at2759"/>
<comment type="caution">
    <text evidence="3">The sequence shown here is derived from an EMBL/GenBank/DDBJ whole genome shotgun (WGS) entry which is preliminary data.</text>
</comment>
<dbReference type="InterPro" id="IPR036770">
    <property type="entry name" value="Ankyrin_rpt-contain_sf"/>
</dbReference>
<keyword evidence="4" id="KW-1185">Reference proteome</keyword>
<name>A0A1Y2AEE2_9FUNG</name>
<accession>A0A1Y2AEE2</accession>
<dbReference type="PANTHER" id="PTHR24157">
    <property type="entry name" value="ANKYRIN REPEAT, SAM AND BASIC LEUCINE ZIPPER DOMAIN-CONTAINING PROTEIN 1"/>
    <property type="match status" value="1"/>
</dbReference>
<feature type="repeat" description="ANK" evidence="1">
    <location>
        <begin position="233"/>
        <end position="265"/>
    </location>
</feature>
<dbReference type="STRING" id="1754190.A0A1Y2AEE2"/>
<feature type="repeat" description="ANK" evidence="1">
    <location>
        <begin position="90"/>
        <end position="118"/>
    </location>
</feature>
<evidence type="ECO:0000313" key="4">
    <source>
        <dbReference type="Proteomes" id="UP000193920"/>
    </source>
</evidence>
<dbReference type="PANTHER" id="PTHR24157:SF3">
    <property type="entry name" value="ANKYRIN REPEAT, SAM AND BASIC LEUCINE ZIPPER DOMAIN-CONTAINING PROTEIN 1"/>
    <property type="match status" value="1"/>
</dbReference>
<proteinExistence type="predicted"/>
<dbReference type="PROSITE" id="PS50088">
    <property type="entry name" value="ANK_REPEAT"/>
    <property type="match status" value="4"/>
</dbReference>
<feature type="repeat" description="ANK" evidence="1">
    <location>
        <begin position="2"/>
        <end position="34"/>
    </location>
</feature>
<evidence type="ECO:0000256" key="2">
    <source>
        <dbReference type="SAM" id="MobiDB-lite"/>
    </source>
</evidence>
<dbReference type="PROSITE" id="PS50297">
    <property type="entry name" value="ANK_REP_REGION"/>
    <property type="match status" value="3"/>
</dbReference>
<reference evidence="3 4" key="1">
    <citation type="submission" date="2016-08" db="EMBL/GenBank/DDBJ databases">
        <title>A Parts List for Fungal Cellulosomes Revealed by Comparative Genomics.</title>
        <authorList>
            <consortium name="DOE Joint Genome Institute"/>
            <person name="Haitjema C.H."/>
            <person name="Gilmore S.P."/>
            <person name="Henske J.K."/>
            <person name="Solomon K.V."/>
            <person name="De Groot R."/>
            <person name="Kuo A."/>
            <person name="Mondo S.J."/>
            <person name="Salamov A.A."/>
            <person name="Labutti K."/>
            <person name="Zhao Z."/>
            <person name="Chiniquy J."/>
            <person name="Barry K."/>
            <person name="Brewer H.M."/>
            <person name="Purvine S.O."/>
            <person name="Wright A.T."/>
            <person name="Boxma B."/>
            <person name="Van Alen T."/>
            <person name="Hackstein J.H."/>
            <person name="Baker S.E."/>
            <person name="Grigoriev I.V."/>
            <person name="O'Malley M.A."/>
        </authorList>
    </citation>
    <scope>NUCLEOTIDE SEQUENCE [LARGE SCALE GENOMIC DNA]</scope>
    <source>
        <strain evidence="3 4">G1</strain>
    </source>
</reference>
<dbReference type="AlphaFoldDB" id="A0A1Y2AEE2"/>
<keyword evidence="1" id="KW-0040">ANK repeat</keyword>
<dbReference type="Pfam" id="PF13857">
    <property type="entry name" value="Ank_5"/>
    <property type="match status" value="1"/>
</dbReference>
<dbReference type="SUPFAM" id="SSF48403">
    <property type="entry name" value="Ankyrin repeat"/>
    <property type="match status" value="1"/>
</dbReference>
<dbReference type="Pfam" id="PF12796">
    <property type="entry name" value="Ank_2"/>
    <property type="match status" value="1"/>
</dbReference>
<protein>
    <submittedName>
        <fullName evidence="3">Ankyrin</fullName>
    </submittedName>
</protein>
<feature type="region of interest" description="Disordered" evidence="2">
    <location>
        <begin position="33"/>
        <end position="59"/>
    </location>
</feature>